<comment type="subcellular location">
    <subcellularLocation>
        <location evidence="3">Cytoplasm</location>
    </subcellularLocation>
</comment>
<dbReference type="STRING" id="108003.B1C78_07370"/>
<evidence type="ECO:0000256" key="3">
    <source>
        <dbReference type="HAMAP-Rule" id="MF_01919"/>
    </source>
</evidence>
<dbReference type="InterPro" id="IPR027417">
    <property type="entry name" value="P-loop_NTPase"/>
</dbReference>
<dbReference type="Pfam" id="PF03969">
    <property type="entry name" value="AFG1_ATPase"/>
    <property type="match status" value="1"/>
</dbReference>
<feature type="binding site" evidence="3">
    <location>
        <begin position="68"/>
        <end position="75"/>
    </location>
    <ligand>
        <name>ATP</name>
        <dbReference type="ChEBI" id="CHEBI:30616"/>
    </ligand>
</feature>
<dbReference type="PANTHER" id="PTHR12169">
    <property type="entry name" value="ATPASE N2B"/>
    <property type="match status" value="1"/>
</dbReference>
<dbReference type="GO" id="GO:0051301">
    <property type="term" value="P:cell division"/>
    <property type="evidence" value="ECO:0007669"/>
    <property type="project" value="UniProtKB-UniRule"/>
</dbReference>
<dbReference type="InterPro" id="IPR030870">
    <property type="entry name" value="ZapE"/>
</dbReference>
<dbReference type="HAMAP" id="MF_01919">
    <property type="entry name" value="ZapE"/>
    <property type="match status" value="1"/>
</dbReference>
<evidence type="ECO:0000313" key="5">
    <source>
        <dbReference type="Proteomes" id="UP000189462"/>
    </source>
</evidence>
<keyword evidence="2 3" id="KW-0067">ATP-binding</keyword>
<dbReference type="InterPro" id="IPR005654">
    <property type="entry name" value="ATPase_AFG1-like"/>
</dbReference>
<protein>
    <recommendedName>
        <fullName evidence="3">Cell division protein ZapE</fullName>
    </recommendedName>
    <alternativeName>
        <fullName evidence="3">Z ring-associated protein ZapE</fullName>
    </alternativeName>
</protein>
<dbReference type="Gene3D" id="3.40.50.300">
    <property type="entry name" value="P-loop containing nucleotide triphosphate hydrolases"/>
    <property type="match status" value="1"/>
</dbReference>
<keyword evidence="3 4" id="KW-0132">Cell division</keyword>
<dbReference type="PANTHER" id="PTHR12169:SF6">
    <property type="entry name" value="AFG1-LIKE ATPASE"/>
    <property type="match status" value="1"/>
</dbReference>
<evidence type="ECO:0000256" key="2">
    <source>
        <dbReference type="ARBA" id="ARBA00022840"/>
    </source>
</evidence>
<dbReference type="GO" id="GO:0032153">
    <property type="term" value="C:cell division site"/>
    <property type="evidence" value="ECO:0007669"/>
    <property type="project" value="TreeGrafter"/>
</dbReference>
<keyword evidence="5" id="KW-1185">Reference proteome</keyword>
<comment type="similarity">
    <text evidence="3">Belongs to the AFG1 ATPase family. ZapE subfamily.</text>
</comment>
<dbReference type="Proteomes" id="UP000189462">
    <property type="component" value="Unassembled WGS sequence"/>
</dbReference>
<evidence type="ECO:0000313" key="4">
    <source>
        <dbReference type="EMBL" id="OOG25239.1"/>
    </source>
</evidence>
<gene>
    <name evidence="3" type="primary">zapE</name>
    <name evidence="4" type="ORF">B1C78_07370</name>
</gene>
<evidence type="ECO:0000256" key="1">
    <source>
        <dbReference type="ARBA" id="ARBA00022741"/>
    </source>
</evidence>
<dbReference type="OrthoDB" id="9774491at2"/>
<sequence length="363" mass="41264">MSGNPSVQSMAETVQPLDSAQAEALEHLARVRRELLSAPAPRRISPLARLLGRSAPPAAPVRGLYLWGGVGRGKTCLVDSFFDTLPFDRKLRLHFHRFMQRVHAELRTLGHQANPVDEVARRLGESRILCLDEFYVSDITDAMLLHKLLTGLFRNGVTLITTSNIPPDDLYRNGLHRHLFLPAIDLLKQHLEVFHLESGVDYRLRSLEQAEIYHAPLDDAADDRLAEAFRSIAPDTGEVGGELEVNSRRIPVVRQADGVVWFRFPDICDGPRSQLDYVEIARMCHTVLVSGIPVMDEGMENQARRFMALVDEFYDRNVKLIVSAQTPPDRLYQGKWLSREFQRTHSRLQEMQSHAYLEKPHLP</sequence>
<organism evidence="4 5">
    <name type="scientific">Thioalkalivibrio denitrificans</name>
    <dbReference type="NCBI Taxonomy" id="108003"/>
    <lineage>
        <taxon>Bacteria</taxon>
        <taxon>Pseudomonadati</taxon>
        <taxon>Pseudomonadota</taxon>
        <taxon>Gammaproteobacteria</taxon>
        <taxon>Chromatiales</taxon>
        <taxon>Ectothiorhodospiraceae</taxon>
        <taxon>Thioalkalivibrio</taxon>
    </lineage>
</organism>
<comment type="caution">
    <text evidence="4">The sequence shown here is derived from an EMBL/GenBank/DDBJ whole genome shotgun (WGS) entry which is preliminary data.</text>
</comment>
<proteinExistence type="inferred from homology"/>
<dbReference type="SUPFAM" id="SSF52540">
    <property type="entry name" value="P-loop containing nucleoside triphosphate hydrolases"/>
    <property type="match status" value="1"/>
</dbReference>
<name>A0A1V3NJF7_9GAMM</name>
<dbReference type="EMBL" id="MVBK01000040">
    <property type="protein sequence ID" value="OOG25239.1"/>
    <property type="molecule type" value="Genomic_DNA"/>
</dbReference>
<dbReference type="GO" id="GO:0005524">
    <property type="term" value="F:ATP binding"/>
    <property type="evidence" value="ECO:0007669"/>
    <property type="project" value="UniProtKB-UniRule"/>
</dbReference>
<keyword evidence="3" id="KW-0963">Cytoplasm</keyword>
<dbReference type="GO" id="GO:0005737">
    <property type="term" value="C:cytoplasm"/>
    <property type="evidence" value="ECO:0007669"/>
    <property type="project" value="UniProtKB-SubCell"/>
</dbReference>
<dbReference type="GO" id="GO:0016887">
    <property type="term" value="F:ATP hydrolysis activity"/>
    <property type="evidence" value="ECO:0007669"/>
    <property type="project" value="UniProtKB-UniRule"/>
</dbReference>
<accession>A0A1V3NJF7</accession>
<dbReference type="RefSeq" id="WP_077278517.1">
    <property type="nucleotide sequence ID" value="NZ_MVBK01000040.1"/>
</dbReference>
<keyword evidence="3" id="KW-0378">Hydrolase</keyword>
<keyword evidence="1 3" id="KW-0547">Nucleotide-binding</keyword>
<dbReference type="AlphaFoldDB" id="A0A1V3NJF7"/>
<comment type="function">
    <text evidence="3">Reduces the stability of FtsZ polymers in the presence of ATP.</text>
</comment>
<reference evidence="4 5" key="1">
    <citation type="submission" date="2017-02" db="EMBL/GenBank/DDBJ databases">
        <title>Genomic diversity within the haloalkaliphilic genus Thioalkalivibrio.</title>
        <authorList>
            <person name="Ahn A.-C."/>
            <person name="Meier-Kolthoff J."/>
            <person name="Overmars L."/>
            <person name="Richter M."/>
            <person name="Woyke T."/>
            <person name="Sorokin D.Y."/>
            <person name="Muyzer G."/>
        </authorList>
    </citation>
    <scope>NUCLEOTIDE SEQUENCE [LARGE SCALE GENOMIC DNA]</scope>
    <source>
        <strain evidence="4 5">ALJD</strain>
    </source>
</reference>
<keyword evidence="3" id="KW-0131">Cell cycle</keyword>
<comment type="subunit">
    <text evidence="3">Interacts with FtsZ.</text>
</comment>
<dbReference type="NCBIfam" id="NF040713">
    <property type="entry name" value="ZapE"/>
    <property type="match status" value="1"/>
</dbReference>